<dbReference type="AlphaFoldDB" id="A0A8T2P7K1"/>
<accession>A0A8T2P7K1</accession>
<comment type="caution">
    <text evidence="1">The sequence shown here is derived from an EMBL/GenBank/DDBJ whole genome shotgun (WGS) entry which is preliminary data.</text>
</comment>
<gene>
    <name evidence="1" type="ORF">JZ751_027908</name>
</gene>
<keyword evidence="2" id="KW-1185">Reference proteome</keyword>
<organism evidence="1 2">
    <name type="scientific">Albula glossodonta</name>
    <name type="common">roundjaw bonefish</name>
    <dbReference type="NCBI Taxonomy" id="121402"/>
    <lineage>
        <taxon>Eukaryota</taxon>
        <taxon>Metazoa</taxon>
        <taxon>Chordata</taxon>
        <taxon>Craniata</taxon>
        <taxon>Vertebrata</taxon>
        <taxon>Euteleostomi</taxon>
        <taxon>Actinopterygii</taxon>
        <taxon>Neopterygii</taxon>
        <taxon>Teleostei</taxon>
        <taxon>Albuliformes</taxon>
        <taxon>Albulidae</taxon>
        <taxon>Albula</taxon>
    </lineage>
</organism>
<evidence type="ECO:0000313" key="2">
    <source>
        <dbReference type="Proteomes" id="UP000824540"/>
    </source>
</evidence>
<dbReference type="EMBL" id="JAFBMS010000009">
    <property type="protein sequence ID" value="KAG9349463.1"/>
    <property type="molecule type" value="Genomic_DNA"/>
</dbReference>
<reference evidence="1" key="1">
    <citation type="thesis" date="2021" institute="BYU ScholarsArchive" country="Provo, UT, USA">
        <title>Applications of and Algorithms for Genome Assembly and Genomic Analyses with an Emphasis on Marine Teleosts.</title>
        <authorList>
            <person name="Pickett B.D."/>
        </authorList>
    </citation>
    <scope>NUCLEOTIDE SEQUENCE</scope>
    <source>
        <strain evidence="1">HI-2016</strain>
    </source>
</reference>
<dbReference type="Proteomes" id="UP000824540">
    <property type="component" value="Unassembled WGS sequence"/>
</dbReference>
<sequence>MAVRLGAALPPTSLRETILLTEMSKLSNNVAGWHCLLGGLPDPFTSLMPSWQMEKRHLAVEQKK</sequence>
<evidence type="ECO:0000313" key="1">
    <source>
        <dbReference type="EMBL" id="KAG9349463.1"/>
    </source>
</evidence>
<name>A0A8T2P7K1_9TELE</name>
<protein>
    <submittedName>
        <fullName evidence="1">Uncharacterized protein</fullName>
    </submittedName>
</protein>
<proteinExistence type="predicted"/>